<evidence type="ECO:0000313" key="2">
    <source>
        <dbReference type="Proteomes" id="UP001345219"/>
    </source>
</evidence>
<evidence type="ECO:0000313" key="1">
    <source>
        <dbReference type="EMBL" id="KAK4772943.1"/>
    </source>
</evidence>
<dbReference type="Proteomes" id="UP001345219">
    <property type="component" value="Chromosome 22"/>
</dbReference>
<dbReference type="AlphaFoldDB" id="A0AAN7KYX4"/>
<proteinExistence type="predicted"/>
<dbReference type="EMBL" id="JAXIOK010000004">
    <property type="protein sequence ID" value="KAK4772943.1"/>
    <property type="molecule type" value="Genomic_DNA"/>
</dbReference>
<comment type="caution">
    <text evidence="1">The sequence shown here is derived from an EMBL/GenBank/DDBJ whole genome shotgun (WGS) entry which is preliminary data.</text>
</comment>
<name>A0AAN7KYX4_9MYRT</name>
<keyword evidence="2" id="KW-1185">Reference proteome</keyword>
<protein>
    <submittedName>
        <fullName evidence="1">Uncharacterized protein</fullName>
    </submittedName>
</protein>
<gene>
    <name evidence="1" type="ORF">SAY87_027962</name>
</gene>
<accession>A0AAN7KYX4</accession>
<sequence length="129" mass="14724">MVKELSEFKYWGMHEDEEEDDEEGDISLAAIKMGGSVGGKPSAISLPLVVHVIIYVEQTHLTDEISPVWDNCNGKRKRKGKAFVCKCKCNCNCNCTRYDCPLHLLYLMPLWNTEEGKCILTWMNPPEKK</sequence>
<organism evidence="1 2">
    <name type="scientific">Trapa incisa</name>
    <dbReference type="NCBI Taxonomy" id="236973"/>
    <lineage>
        <taxon>Eukaryota</taxon>
        <taxon>Viridiplantae</taxon>
        <taxon>Streptophyta</taxon>
        <taxon>Embryophyta</taxon>
        <taxon>Tracheophyta</taxon>
        <taxon>Spermatophyta</taxon>
        <taxon>Magnoliopsida</taxon>
        <taxon>eudicotyledons</taxon>
        <taxon>Gunneridae</taxon>
        <taxon>Pentapetalae</taxon>
        <taxon>rosids</taxon>
        <taxon>malvids</taxon>
        <taxon>Myrtales</taxon>
        <taxon>Lythraceae</taxon>
        <taxon>Trapa</taxon>
    </lineage>
</organism>
<reference evidence="1 2" key="1">
    <citation type="journal article" date="2023" name="Hortic Res">
        <title>Pangenome of water caltrop reveals structural variations and asymmetric subgenome divergence after allopolyploidization.</title>
        <authorList>
            <person name="Zhang X."/>
            <person name="Chen Y."/>
            <person name="Wang L."/>
            <person name="Yuan Y."/>
            <person name="Fang M."/>
            <person name="Shi L."/>
            <person name="Lu R."/>
            <person name="Comes H.P."/>
            <person name="Ma Y."/>
            <person name="Chen Y."/>
            <person name="Huang G."/>
            <person name="Zhou Y."/>
            <person name="Zheng Z."/>
            <person name="Qiu Y."/>
        </authorList>
    </citation>
    <scope>NUCLEOTIDE SEQUENCE [LARGE SCALE GENOMIC DNA]</scope>
    <source>
        <tissue evidence="1">Roots</tissue>
    </source>
</reference>